<evidence type="ECO:0000313" key="2">
    <source>
        <dbReference type="EMBL" id="MBD8038787.1"/>
    </source>
</evidence>
<dbReference type="RefSeq" id="WP_191701849.1">
    <property type="nucleotide sequence ID" value="NZ_JACSPZ010000016.1"/>
</dbReference>
<dbReference type="Proteomes" id="UP000619101">
    <property type="component" value="Unassembled WGS sequence"/>
</dbReference>
<reference evidence="2 3" key="1">
    <citation type="submission" date="2020-08" db="EMBL/GenBank/DDBJ databases">
        <title>A Genomic Blueprint of the Chicken Gut Microbiome.</title>
        <authorList>
            <person name="Gilroy R."/>
            <person name="Ravi A."/>
            <person name="Getino M."/>
            <person name="Pursley I."/>
            <person name="Horton D.L."/>
            <person name="Alikhan N.-F."/>
            <person name="Baker D."/>
            <person name="Gharbi K."/>
            <person name="Hall N."/>
            <person name="Watson M."/>
            <person name="Adriaenssens E.M."/>
            <person name="Foster-Nyarko E."/>
            <person name="Jarju S."/>
            <person name="Secka A."/>
            <person name="Antonio M."/>
            <person name="Oren A."/>
            <person name="Chaudhuri R."/>
            <person name="La Ragione R.M."/>
            <person name="Hildebrand F."/>
            <person name="Pallen M.J."/>
        </authorList>
    </citation>
    <scope>NUCLEOTIDE SEQUENCE [LARGE SCALE GENOMIC DNA]</scope>
    <source>
        <strain evidence="2 3">A46</strain>
    </source>
</reference>
<evidence type="ECO:0000313" key="3">
    <source>
        <dbReference type="Proteomes" id="UP000619101"/>
    </source>
</evidence>
<gene>
    <name evidence="2" type="ORF">H9635_18750</name>
</gene>
<proteinExistence type="predicted"/>
<feature type="transmembrane region" description="Helical" evidence="1">
    <location>
        <begin position="104"/>
        <end position="124"/>
    </location>
</feature>
<keyword evidence="1" id="KW-0812">Transmembrane</keyword>
<dbReference type="EMBL" id="JACSPZ010000016">
    <property type="protein sequence ID" value="MBD8038787.1"/>
    <property type="molecule type" value="Genomic_DNA"/>
</dbReference>
<keyword evidence="1" id="KW-1133">Transmembrane helix</keyword>
<keyword evidence="3" id="KW-1185">Reference proteome</keyword>
<keyword evidence="1" id="KW-0472">Membrane</keyword>
<comment type="caution">
    <text evidence="2">The sequence shown here is derived from an EMBL/GenBank/DDBJ whole genome shotgun (WGS) entry which is preliminary data.</text>
</comment>
<name>A0ABR8Y3Q7_9BACL</name>
<organism evidence="2 3">
    <name type="scientific">Solibacillus faecavium</name>
    <dbReference type="NCBI Taxonomy" id="2762221"/>
    <lineage>
        <taxon>Bacteria</taxon>
        <taxon>Bacillati</taxon>
        <taxon>Bacillota</taxon>
        <taxon>Bacilli</taxon>
        <taxon>Bacillales</taxon>
        <taxon>Caryophanaceae</taxon>
        <taxon>Solibacillus</taxon>
    </lineage>
</organism>
<protein>
    <submittedName>
        <fullName evidence="2">Sodium:proton antiporter</fullName>
    </submittedName>
</protein>
<sequence length="125" mass="14483">MNNRLIEVVTNDVGETVYKMKTFDIHVTAKLTGGIAPTITYLHGDKDVTDDIRAIRFHFENPASYIENYASFQKMLFEKEQRAVNELYEMISIKPKNMSTGKQILWSSFVFFLVMIPVFIILLIK</sequence>
<accession>A0ABR8Y3Q7</accession>
<evidence type="ECO:0000256" key="1">
    <source>
        <dbReference type="SAM" id="Phobius"/>
    </source>
</evidence>